<evidence type="ECO:0000256" key="7">
    <source>
        <dbReference type="ARBA" id="ARBA00023204"/>
    </source>
</evidence>
<evidence type="ECO:0000256" key="1">
    <source>
        <dbReference type="ARBA" id="ARBA00001946"/>
    </source>
</evidence>
<dbReference type="PROSITE" id="PS51462">
    <property type="entry name" value="NUDIX"/>
    <property type="match status" value="1"/>
</dbReference>
<keyword evidence="7" id="KW-0234">DNA repair</keyword>
<keyword evidence="3" id="KW-0479">Metal-binding</keyword>
<comment type="cofactor">
    <cofactor evidence="1">
        <name>Mg(2+)</name>
        <dbReference type="ChEBI" id="CHEBI:18420"/>
    </cofactor>
</comment>
<evidence type="ECO:0000259" key="15">
    <source>
        <dbReference type="PROSITE" id="PS51462"/>
    </source>
</evidence>
<dbReference type="CDD" id="cd03425">
    <property type="entry name" value="NUDIX_MutT_NudA_like"/>
    <property type="match status" value="1"/>
</dbReference>
<dbReference type="PROSITE" id="PS00893">
    <property type="entry name" value="NUDIX_BOX"/>
    <property type="match status" value="1"/>
</dbReference>
<comment type="catalytic activity">
    <reaction evidence="8">
        <text>8-oxo-GTP + H2O = 8-oxo-GMP + diphosphate + H(+)</text>
        <dbReference type="Rhea" id="RHEA:67616"/>
        <dbReference type="ChEBI" id="CHEBI:15377"/>
        <dbReference type="ChEBI" id="CHEBI:15378"/>
        <dbReference type="ChEBI" id="CHEBI:33019"/>
        <dbReference type="ChEBI" id="CHEBI:143553"/>
        <dbReference type="ChEBI" id="CHEBI:145694"/>
    </reaction>
</comment>
<dbReference type="InterPro" id="IPR029119">
    <property type="entry name" value="MutY_C"/>
</dbReference>
<dbReference type="InterPro" id="IPR020084">
    <property type="entry name" value="NUDIX_hydrolase_CS"/>
</dbReference>
<evidence type="ECO:0000256" key="6">
    <source>
        <dbReference type="ARBA" id="ARBA00022842"/>
    </source>
</evidence>
<dbReference type="PROSITE" id="PS51186">
    <property type="entry name" value="GNAT"/>
    <property type="match status" value="1"/>
</dbReference>
<dbReference type="EMBL" id="JBHRSB010000008">
    <property type="protein sequence ID" value="MFC3002835.1"/>
    <property type="molecule type" value="Genomic_DNA"/>
</dbReference>
<dbReference type="InterPro" id="IPR000182">
    <property type="entry name" value="GNAT_dom"/>
</dbReference>
<dbReference type="InterPro" id="IPR000086">
    <property type="entry name" value="NUDIX_hydrolase_dom"/>
</dbReference>
<proteinExistence type="inferred from homology"/>
<feature type="domain" description="N-acetyltransferase" evidence="14">
    <location>
        <begin position="36"/>
        <end position="204"/>
    </location>
</feature>
<keyword evidence="17" id="KW-1185">Reference proteome</keyword>
<comment type="caution">
    <text evidence="16">The sequence shown here is derived from an EMBL/GenBank/DDBJ whole genome shotgun (WGS) entry which is preliminary data.</text>
</comment>
<feature type="region of interest" description="Disordered" evidence="13">
    <location>
        <begin position="1"/>
        <end position="32"/>
    </location>
</feature>
<evidence type="ECO:0000256" key="11">
    <source>
        <dbReference type="ARBA" id="ARBA00041979"/>
    </source>
</evidence>
<keyword evidence="16" id="KW-0012">Acyltransferase</keyword>
<evidence type="ECO:0000256" key="3">
    <source>
        <dbReference type="ARBA" id="ARBA00022723"/>
    </source>
</evidence>
<evidence type="ECO:0000313" key="17">
    <source>
        <dbReference type="Proteomes" id="UP001595420"/>
    </source>
</evidence>
<feature type="domain" description="Nudix hydrolase" evidence="15">
    <location>
        <begin position="227"/>
        <end position="357"/>
    </location>
</feature>
<evidence type="ECO:0000256" key="5">
    <source>
        <dbReference type="ARBA" id="ARBA00022801"/>
    </source>
</evidence>
<dbReference type="PANTHER" id="PTHR47707">
    <property type="entry name" value="8-OXO-DGTP DIPHOSPHATASE"/>
    <property type="match status" value="1"/>
</dbReference>
<dbReference type="Proteomes" id="UP001595420">
    <property type="component" value="Unassembled WGS sequence"/>
</dbReference>
<dbReference type="GO" id="GO:0016746">
    <property type="term" value="F:acyltransferase activity"/>
    <property type="evidence" value="ECO:0007669"/>
    <property type="project" value="UniProtKB-KW"/>
</dbReference>
<evidence type="ECO:0000256" key="4">
    <source>
        <dbReference type="ARBA" id="ARBA00022763"/>
    </source>
</evidence>
<keyword evidence="16" id="KW-0808">Transferase</keyword>
<keyword evidence="6" id="KW-0460">Magnesium</keyword>
<evidence type="ECO:0000256" key="10">
    <source>
        <dbReference type="ARBA" id="ARBA00041592"/>
    </source>
</evidence>
<evidence type="ECO:0000256" key="8">
    <source>
        <dbReference type="ARBA" id="ARBA00036904"/>
    </source>
</evidence>
<reference evidence="17" key="1">
    <citation type="journal article" date="2019" name="Int. J. Syst. Evol. Microbiol.">
        <title>The Global Catalogue of Microorganisms (GCM) 10K type strain sequencing project: providing services to taxonomists for standard genome sequencing and annotation.</title>
        <authorList>
            <consortium name="The Broad Institute Genomics Platform"/>
            <consortium name="The Broad Institute Genome Sequencing Center for Infectious Disease"/>
            <person name="Wu L."/>
            <person name="Ma J."/>
        </authorList>
    </citation>
    <scope>NUCLEOTIDE SEQUENCE [LARGE SCALE GENOMIC DNA]</scope>
    <source>
        <strain evidence="17">CGMCC 1.16855</strain>
    </source>
</reference>
<dbReference type="Pfam" id="PF13302">
    <property type="entry name" value="Acetyltransf_3"/>
    <property type="match status" value="1"/>
</dbReference>
<evidence type="ECO:0000256" key="9">
    <source>
        <dbReference type="ARBA" id="ARBA00040794"/>
    </source>
</evidence>
<evidence type="ECO:0000259" key="14">
    <source>
        <dbReference type="PROSITE" id="PS51186"/>
    </source>
</evidence>
<keyword evidence="4" id="KW-0227">DNA damage</keyword>
<comment type="similarity">
    <text evidence="2">Belongs to the Nudix hydrolase family.</text>
</comment>
<evidence type="ECO:0000313" key="16">
    <source>
        <dbReference type="EMBL" id="MFC3002835.1"/>
    </source>
</evidence>
<accession>A0ABV7C3K9</accession>
<name>A0ABV7C3K9_9PROT</name>
<organism evidence="16 17">
    <name type="scientific">Falsiroseomonas tokyonensis</name>
    <dbReference type="NCBI Taxonomy" id="430521"/>
    <lineage>
        <taxon>Bacteria</taxon>
        <taxon>Pseudomonadati</taxon>
        <taxon>Pseudomonadota</taxon>
        <taxon>Alphaproteobacteria</taxon>
        <taxon>Acetobacterales</taxon>
        <taxon>Roseomonadaceae</taxon>
        <taxon>Falsiroseomonas</taxon>
    </lineage>
</organism>
<gene>
    <name evidence="16" type="ORF">ACFOD3_23245</name>
</gene>
<protein>
    <recommendedName>
        <fullName evidence="9">8-oxo-dGTP diphosphatase</fullName>
    </recommendedName>
    <alternativeName>
        <fullName evidence="12">7,8-dihydro-8-oxoguanine-triphosphatase</fullName>
    </alternativeName>
    <alternativeName>
        <fullName evidence="11">Mutator protein MutT</fullName>
    </alternativeName>
    <alternativeName>
        <fullName evidence="10">dGTP pyrophosphohydrolase</fullName>
    </alternativeName>
</protein>
<dbReference type="Pfam" id="PF14815">
    <property type="entry name" value="NUDIX_4"/>
    <property type="match status" value="1"/>
</dbReference>
<sequence length="357" mass="39010">MVPPTTPPETLDLPGDDPGNDPLAPPPFQPLRTDRLTLRPLRPEDAAELHRLVNDWEVAKTLARVPFPYPRALADDWIASTRAQMAEGTAWHLAITGLEQAGEPGEREVLVGCIGLTRNSAKREAELGYWIGRRFWGHGVGPEAAARIASWALANLELDRLVASALIENGRSQAVLRRIGFRETGEGVREFLARGGTMPVKLFEMTRADLPPAVAEAAPVPEGAARHILLVAACALIDPDGRVLLARRPEGKPMAGLWEFPGGKVHAGETPEAALIRELKEELGIDVAASCLAPFTFASHPLGERHLVMPLYLCRRWEGRVQPLEGQALAWVRPNKLADYAMPPADKPLVAMLRDFL</sequence>
<dbReference type="InterPro" id="IPR047127">
    <property type="entry name" value="MutT-like"/>
</dbReference>
<evidence type="ECO:0000256" key="2">
    <source>
        <dbReference type="ARBA" id="ARBA00005582"/>
    </source>
</evidence>
<dbReference type="PANTHER" id="PTHR47707:SF1">
    <property type="entry name" value="NUDIX HYDROLASE FAMILY PROTEIN"/>
    <property type="match status" value="1"/>
</dbReference>
<dbReference type="RefSeq" id="WP_216839027.1">
    <property type="nucleotide sequence ID" value="NZ_JAFNJS010000008.1"/>
</dbReference>
<evidence type="ECO:0000256" key="12">
    <source>
        <dbReference type="ARBA" id="ARBA00042798"/>
    </source>
</evidence>
<keyword evidence="5" id="KW-0378">Hydrolase</keyword>
<evidence type="ECO:0000256" key="13">
    <source>
        <dbReference type="SAM" id="MobiDB-lite"/>
    </source>
</evidence>